<gene>
    <name evidence="7" type="primary">glnD</name>
    <name evidence="10" type="ORF">DDZ18_02215</name>
</gene>
<dbReference type="InterPro" id="IPR003607">
    <property type="entry name" value="HD/PDEase_dom"/>
</dbReference>
<dbReference type="Pfam" id="PF01842">
    <property type="entry name" value="ACT"/>
    <property type="match status" value="1"/>
</dbReference>
<dbReference type="SUPFAM" id="SSF81301">
    <property type="entry name" value="Nucleotidyltransferase"/>
    <property type="match status" value="1"/>
</dbReference>
<comment type="catalytic activity">
    <reaction evidence="7">
        <text>[protein-PII]-L-tyrosine + UTP = [protein-PII]-uridylyl-L-tyrosine + diphosphate</text>
        <dbReference type="Rhea" id="RHEA:13673"/>
        <dbReference type="Rhea" id="RHEA-COMP:12147"/>
        <dbReference type="Rhea" id="RHEA-COMP:12148"/>
        <dbReference type="ChEBI" id="CHEBI:33019"/>
        <dbReference type="ChEBI" id="CHEBI:46398"/>
        <dbReference type="ChEBI" id="CHEBI:46858"/>
        <dbReference type="ChEBI" id="CHEBI:90602"/>
        <dbReference type="EC" id="2.7.7.59"/>
    </reaction>
</comment>
<comment type="activity regulation">
    <text evidence="7">Uridylyltransferase (UTase) activity is inhibited by glutamine, while glutamine activates uridylyl-removing (UR) activity.</text>
</comment>
<dbReference type="RefSeq" id="WP_109251717.1">
    <property type="nucleotide sequence ID" value="NZ_QEXV01000001.1"/>
</dbReference>
<dbReference type="Gene3D" id="1.10.3090.10">
    <property type="entry name" value="cca-adding enzyme, domain 2"/>
    <property type="match status" value="1"/>
</dbReference>
<evidence type="ECO:0000256" key="6">
    <source>
        <dbReference type="ARBA" id="ARBA00023268"/>
    </source>
</evidence>
<comment type="similarity">
    <text evidence="7">Belongs to the GlnD family.</text>
</comment>
<dbReference type="CDD" id="cd04899">
    <property type="entry name" value="ACT_ACR-UUR-like_2"/>
    <property type="match status" value="1"/>
</dbReference>
<dbReference type="SUPFAM" id="SSF55021">
    <property type="entry name" value="ACT-like"/>
    <property type="match status" value="2"/>
</dbReference>
<keyword evidence="1 7" id="KW-0808">Transferase</keyword>
<dbReference type="InterPro" id="IPR006674">
    <property type="entry name" value="HD_domain"/>
</dbReference>
<dbReference type="CDD" id="cd05401">
    <property type="entry name" value="NT_GlnE_GlnD_like"/>
    <property type="match status" value="1"/>
</dbReference>
<keyword evidence="6 7" id="KW-0511">Multifunctional enzyme</keyword>
<evidence type="ECO:0000256" key="2">
    <source>
        <dbReference type="ARBA" id="ARBA00022695"/>
    </source>
</evidence>
<dbReference type="PANTHER" id="PTHR47320:SF1">
    <property type="entry name" value="BIFUNCTIONAL URIDYLYLTRANSFERASE_URIDYLYL-REMOVING ENZYME"/>
    <property type="match status" value="1"/>
</dbReference>
<dbReference type="EC" id="2.7.7.59" evidence="7"/>
<comment type="catalytic activity">
    <reaction evidence="7">
        <text>[protein-PII]-uridylyl-L-tyrosine + H2O = [protein-PII]-L-tyrosine + UMP + H(+)</text>
        <dbReference type="Rhea" id="RHEA:48600"/>
        <dbReference type="Rhea" id="RHEA-COMP:12147"/>
        <dbReference type="Rhea" id="RHEA-COMP:12148"/>
        <dbReference type="ChEBI" id="CHEBI:15377"/>
        <dbReference type="ChEBI" id="CHEBI:15378"/>
        <dbReference type="ChEBI" id="CHEBI:46858"/>
        <dbReference type="ChEBI" id="CHEBI:57865"/>
        <dbReference type="ChEBI" id="CHEBI:90602"/>
    </reaction>
</comment>
<dbReference type="PROSITE" id="PS51671">
    <property type="entry name" value="ACT"/>
    <property type="match status" value="2"/>
</dbReference>
<protein>
    <recommendedName>
        <fullName evidence="7">Bifunctional uridylyltransferase/uridylyl-removing enzyme</fullName>
        <shortName evidence="7">UTase/UR</shortName>
    </recommendedName>
    <alternativeName>
        <fullName evidence="7">Bifunctional [protein-PII] modification enzyme</fullName>
    </alternativeName>
    <alternativeName>
        <fullName evidence="7">Bifunctional nitrogen sensor protein</fullName>
    </alternativeName>
    <domain>
        <recommendedName>
            <fullName evidence="7">[Protein-PII] uridylyltransferase</fullName>
            <shortName evidence="7">PII uridylyltransferase</shortName>
            <shortName evidence="7">UTase</shortName>
            <ecNumber evidence="7">2.7.7.59</ecNumber>
        </recommendedName>
    </domain>
    <domain>
        <recommendedName>
            <fullName evidence="7">[Protein-PII]-UMP uridylyl-removing enzyme</fullName>
            <shortName evidence="7">UR</shortName>
            <ecNumber evidence="7">3.1.4.-</ecNumber>
        </recommendedName>
    </domain>
</protein>
<dbReference type="InterPro" id="IPR010043">
    <property type="entry name" value="UTase/UR"/>
</dbReference>
<comment type="cofactor">
    <cofactor evidence="7">
        <name>Mg(2+)</name>
        <dbReference type="ChEBI" id="CHEBI:18420"/>
    </cofactor>
</comment>
<dbReference type="CDD" id="cd04900">
    <property type="entry name" value="ACT_UUR-like_1"/>
    <property type="match status" value="1"/>
</dbReference>
<keyword evidence="2 7" id="KW-0548">Nucleotidyltransferase</keyword>
<feature type="region of interest" description="Uridylyltransferase" evidence="7">
    <location>
        <begin position="1"/>
        <end position="364"/>
    </location>
</feature>
<dbReference type="InterPro" id="IPR043519">
    <property type="entry name" value="NT_sf"/>
</dbReference>
<dbReference type="GO" id="GO:0008773">
    <property type="term" value="F:[protein-PII] uridylyltransferase activity"/>
    <property type="evidence" value="ECO:0007669"/>
    <property type="project" value="UniProtKB-UniRule"/>
</dbReference>
<dbReference type="GO" id="GO:0008081">
    <property type="term" value="F:phosphoric diester hydrolase activity"/>
    <property type="evidence" value="ECO:0007669"/>
    <property type="project" value="UniProtKB-UniRule"/>
</dbReference>
<organism evidence="10 11">
    <name type="scientific">Marinicauda salina</name>
    <dbReference type="NCBI Taxonomy" id="2135793"/>
    <lineage>
        <taxon>Bacteria</taxon>
        <taxon>Pseudomonadati</taxon>
        <taxon>Pseudomonadota</taxon>
        <taxon>Alphaproteobacteria</taxon>
        <taxon>Maricaulales</taxon>
        <taxon>Maricaulaceae</taxon>
        <taxon>Marinicauda</taxon>
    </lineage>
</organism>
<dbReference type="InterPro" id="IPR013546">
    <property type="entry name" value="PII_UdlTrfase/GS_AdlTrfase"/>
</dbReference>
<dbReference type="EMBL" id="QEXV01000001">
    <property type="protein sequence ID" value="PWE18442.1"/>
    <property type="molecule type" value="Genomic_DNA"/>
</dbReference>
<keyword evidence="5 7" id="KW-0460">Magnesium</keyword>
<dbReference type="GO" id="GO:0008882">
    <property type="term" value="F:[glutamate-ammonia-ligase] adenylyltransferase activity"/>
    <property type="evidence" value="ECO:0007669"/>
    <property type="project" value="InterPro"/>
</dbReference>
<dbReference type="NCBIfam" id="NF003467">
    <property type="entry name" value="PRK05092.1"/>
    <property type="match status" value="1"/>
</dbReference>
<dbReference type="Pfam" id="PF01966">
    <property type="entry name" value="HD"/>
    <property type="match status" value="1"/>
</dbReference>
<evidence type="ECO:0000313" key="10">
    <source>
        <dbReference type="EMBL" id="PWE18442.1"/>
    </source>
</evidence>
<dbReference type="PANTHER" id="PTHR47320">
    <property type="entry name" value="BIFUNCTIONAL URIDYLYLTRANSFERASE/URIDYLYL-REMOVING ENZYME"/>
    <property type="match status" value="1"/>
</dbReference>
<comment type="caution">
    <text evidence="7">Lacks conserved residue(s) required for the propagation of feature annotation.</text>
</comment>
<dbReference type="AlphaFoldDB" id="A0A2U2BWR3"/>
<dbReference type="Gene3D" id="1.20.120.330">
    <property type="entry name" value="Nucleotidyltransferases domain 2"/>
    <property type="match status" value="1"/>
</dbReference>
<reference evidence="11" key="1">
    <citation type="submission" date="2018-05" db="EMBL/GenBank/DDBJ databases">
        <authorList>
            <person name="Liu B.-T."/>
        </authorList>
    </citation>
    <scope>NUCLEOTIDE SEQUENCE [LARGE SCALE GENOMIC DNA]</scope>
    <source>
        <strain evidence="11">WD6-1</strain>
    </source>
</reference>
<dbReference type="InterPro" id="IPR045865">
    <property type="entry name" value="ACT-like_dom_sf"/>
</dbReference>
<comment type="function">
    <text evidence="7">Modifies, by uridylylation and deuridylylation, the PII regulatory proteins (GlnB and homologs), in response to the nitrogen status of the cell that GlnD senses through the glutamine level. Under low glutamine levels, catalyzes the conversion of the PII proteins and UTP to PII-UMP and PPi, while under higher glutamine levels, GlnD hydrolyzes PII-UMP to PII and UMP (deuridylylation). Thus, controls uridylylation state and activity of the PII proteins, and plays an important role in the regulation of nitrogen metabolism.</text>
</comment>
<dbReference type="PIRSF" id="PIRSF006288">
    <property type="entry name" value="PII_uridyltransf"/>
    <property type="match status" value="1"/>
</dbReference>
<dbReference type="OrthoDB" id="9758038at2"/>
<dbReference type="InterPro" id="IPR005190">
    <property type="entry name" value="GlnE_rpt_dom"/>
</dbReference>
<dbReference type="SMART" id="SM00471">
    <property type="entry name" value="HDc"/>
    <property type="match status" value="1"/>
</dbReference>
<sequence length="942" mass="103353">MRPSSLPAELDGLRLRAELAAATRSGWGTSSGREAGLAKLKKFIERGRAHASSRLAGKTGGLEAARTLSAVMNAVLRALYDSIASEVCEEGARTPGLALCAVGGYGAGELGPQSDIDLLFLVDADAPDYAATIVERTLYALWDVGLAVGGGAMRTVDEAIALAEDDLSERTALLDLRILSGDDHLAAELRERFEDQLREGDAEAFVHAKLAERDARIDRQGDSRYAVEPNIKDGKGALRDLQTLRWLAQVLYGADALERWVALGLLSVTDVERYLRAADFYWTVRFHLHQINKRKDDRLTFDLQPEVAERMGYDDGEEVLAVEVFMRDYFRCAIDVGALTRLVCAKLEADELKAPPAGIGRFLPADGVQLADEDLAEAGFVIRSGRLDFADAAKLENDPVLMLRLFEIAAARHLDLHPDAFAAVGQSLRLVDDAFRADARAARAFFAVLLDADDPRITLRAMTEAGLLGAYIPEFGDIVARTQFNMYHRFTVDEHTLNALGLLREIEQGRLAADHPLCTRLAPEIVNRRALHLAVLLHDTGKGQGDQCVEGAIRCREACERLGVEDAETELAAWLVEHHLEMSDVAQRRDLSDPRTVLDFAETVGTLERLRLLTILTVVDIRAVGPGVWNGWKAQLLRDLYQATAAVLKGGKRPEEEEARARLSRRAERARDMFRARLERLDPAFAERWTEELDEPYWLAFSENDRLRHAAFVRAAERRGDAVSAGVRVDRRRSATEVLILAPDRDGLFADIAGALALAGANVVGAQVTTSAGGRAFDVFYIQEPGGKPFGWHDSYARDRLKALVERAAADGLGADDVIPQRPIRRREAAFAVKPYVTLDAEAADSALVIEASGRDRPRLLHDMARALAELGLSLEAARIDGYGERAVDVFYVTEDGRKVTDPDRLEAIRTRLMRELAEAEDALVGPSAEAGLSQAEASAGR</sequence>
<evidence type="ECO:0000256" key="3">
    <source>
        <dbReference type="ARBA" id="ARBA00022737"/>
    </source>
</evidence>
<feature type="domain" description="ACT" evidence="8">
    <location>
        <begin position="849"/>
        <end position="927"/>
    </location>
</feature>
<evidence type="ECO:0000256" key="5">
    <source>
        <dbReference type="ARBA" id="ARBA00022842"/>
    </source>
</evidence>
<keyword evidence="11" id="KW-1185">Reference proteome</keyword>
<evidence type="ECO:0000259" key="8">
    <source>
        <dbReference type="PROSITE" id="PS51671"/>
    </source>
</evidence>
<comment type="domain">
    <text evidence="7">Has four distinct domains: an N-terminal nucleotidyltransferase (NT) domain responsible for UTase activity, a central HD domain that encodes UR activity, and two C-terminal ACT domains that seem to have a role in glutamine sensing.</text>
</comment>
<name>A0A2U2BWR3_9PROT</name>
<evidence type="ECO:0000313" key="11">
    <source>
        <dbReference type="Proteomes" id="UP000245168"/>
    </source>
</evidence>
<dbReference type="NCBIfam" id="TIGR01693">
    <property type="entry name" value="UTase_glnD"/>
    <property type="match status" value="1"/>
</dbReference>
<dbReference type="InterPro" id="IPR002912">
    <property type="entry name" value="ACT_dom"/>
</dbReference>
<dbReference type="Gene3D" id="3.30.460.10">
    <property type="entry name" value="Beta Polymerase, domain 2"/>
    <property type="match status" value="1"/>
</dbReference>
<feature type="domain" description="ACT" evidence="8">
    <location>
        <begin position="737"/>
        <end position="826"/>
    </location>
</feature>
<dbReference type="GO" id="GO:0006808">
    <property type="term" value="P:regulation of nitrogen utilization"/>
    <property type="evidence" value="ECO:0007669"/>
    <property type="project" value="UniProtKB-UniRule"/>
</dbReference>
<dbReference type="Pfam" id="PF03710">
    <property type="entry name" value="GlnE"/>
    <property type="match status" value="1"/>
</dbReference>
<dbReference type="Pfam" id="PF08335">
    <property type="entry name" value="GlnD_UR_UTase"/>
    <property type="match status" value="1"/>
</dbReference>
<dbReference type="EC" id="3.1.4.-" evidence="7"/>
<evidence type="ECO:0000256" key="1">
    <source>
        <dbReference type="ARBA" id="ARBA00022679"/>
    </source>
</evidence>
<comment type="caution">
    <text evidence="10">The sequence shown here is derived from an EMBL/GenBank/DDBJ whole genome shotgun (WGS) entry which is preliminary data.</text>
</comment>
<evidence type="ECO:0000259" key="9">
    <source>
        <dbReference type="PROSITE" id="PS51831"/>
    </source>
</evidence>
<keyword evidence="3" id="KW-0677">Repeat</keyword>
<keyword evidence="4 7" id="KW-0378">Hydrolase</keyword>
<accession>A0A2U2BWR3</accession>
<dbReference type="Proteomes" id="UP000245168">
    <property type="component" value="Unassembled WGS sequence"/>
</dbReference>
<dbReference type="HAMAP" id="MF_00277">
    <property type="entry name" value="PII_uridylyl_transf"/>
    <property type="match status" value="1"/>
</dbReference>
<dbReference type="PROSITE" id="PS51831">
    <property type="entry name" value="HD"/>
    <property type="match status" value="1"/>
</dbReference>
<dbReference type="SUPFAM" id="SSF81593">
    <property type="entry name" value="Nucleotidyltransferase substrate binding subunit/domain"/>
    <property type="match status" value="1"/>
</dbReference>
<dbReference type="CDD" id="cd00077">
    <property type="entry name" value="HDc"/>
    <property type="match status" value="1"/>
</dbReference>
<proteinExistence type="inferred from homology"/>
<feature type="domain" description="HD" evidence="9">
    <location>
        <begin position="492"/>
        <end position="613"/>
    </location>
</feature>
<evidence type="ECO:0000256" key="7">
    <source>
        <dbReference type="HAMAP-Rule" id="MF_00277"/>
    </source>
</evidence>
<evidence type="ECO:0000256" key="4">
    <source>
        <dbReference type="ARBA" id="ARBA00022801"/>
    </source>
</evidence>
<dbReference type="Gene3D" id="3.30.70.260">
    <property type="match status" value="1"/>
</dbReference>
<dbReference type="SUPFAM" id="SSF81891">
    <property type="entry name" value="Poly A polymerase C-terminal region-like"/>
    <property type="match status" value="1"/>
</dbReference>